<comment type="caution">
    <text evidence="1">The sequence shown here is derived from an EMBL/GenBank/DDBJ whole genome shotgun (WGS) entry which is preliminary data.</text>
</comment>
<reference evidence="2" key="1">
    <citation type="journal article" date="2023" name="Hortic. Res.">
        <title>A chromosome-level phased genome enabling allele-level studies in sweet orange: a case study on citrus Huanglongbing tolerance.</title>
        <authorList>
            <person name="Wu B."/>
            <person name="Yu Q."/>
            <person name="Deng Z."/>
            <person name="Duan Y."/>
            <person name="Luo F."/>
            <person name="Gmitter F. Jr."/>
        </authorList>
    </citation>
    <scope>NUCLEOTIDE SEQUENCE [LARGE SCALE GENOMIC DNA]</scope>
    <source>
        <strain evidence="2">cv. Valencia</strain>
    </source>
</reference>
<dbReference type="Proteomes" id="UP000829398">
    <property type="component" value="Chromosome 7"/>
</dbReference>
<sequence>MGSKADQESFLWVPEYDEPLSPQLTNLKRRGRSKKVKFDGWGSIPLIEFLQSLGKDTTQQISRYDVTDIINKYVNENKLVHSVKKKRVVSDERLLSLFGKKSFLRIKIYDLLEAHYAENQFESDDDFLFSSDEENNLFSSEKQKSRKVPLKKLCLETPKSCWAAIVPDNIKLVYLKRSLVQDLLKDSETFECKVVGSFVRVKSDPNDYLQKNSHQLLQVIGTKKVPGTDDKSTEILLKVSNFVKDIRIATLSDDNFSEEECEDLRQRVKDGLLKRPTVQELMIRMSRLSFSVVYAQESLQHFVWLGGAFERPKGGHWSLLMLIEAVACWYLERRQLLQTPVEQERLLLEIPKIIGDEELEALPLESPDNTEKGHSGFLIPIPNGPSEGNIAVDATRLPLKHLFGHIHRYVYGIQAALPKSEQLTEKENGLHLEFVAENELHFEFAAEPQKVLMERRSESKVVTPLVEIEDNKIAGGLADTQVIDLSDGEENDDLRGDNQMRETDLRRLAWHYTDPQGDIQGPFSIASLKRWWDDDYFPSDFKVWKSDQGEENAVLLSDVLKGSFPS</sequence>
<accession>A0ACB8JPJ6</accession>
<evidence type="ECO:0000313" key="1">
    <source>
        <dbReference type="EMBL" id="KAH9718751.1"/>
    </source>
</evidence>
<dbReference type="EMBL" id="CM039176">
    <property type="protein sequence ID" value="KAH9718751.1"/>
    <property type="molecule type" value="Genomic_DNA"/>
</dbReference>
<proteinExistence type="predicted"/>
<protein>
    <submittedName>
        <fullName evidence="1">Uncharacterized protein</fullName>
    </submittedName>
</protein>
<gene>
    <name evidence="1" type="ORF">KPL71_022338</name>
</gene>
<name>A0ACB8JPJ6_CITSI</name>
<evidence type="ECO:0000313" key="2">
    <source>
        <dbReference type="Proteomes" id="UP000829398"/>
    </source>
</evidence>
<keyword evidence="2" id="KW-1185">Reference proteome</keyword>
<organism evidence="1 2">
    <name type="scientific">Citrus sinensis</name>
    <name type="common">Sweet orange</name>
    <name type="synonym">Citrus aurantium var. sinensis</name>
    <dbReference type="NCBI Taxonomy" id="2711"/>
    <lineage>
        <taxon>Eukaryota</taxon>
        <taxon>Viridiplantae</taxon>
        <taxon>Streptophyta</taxon>
        <taxon>Embryophyta</taxon>
        <taxon>Tracheophyta</taxon>
        <taxon>Spermatophyta</taxon>
        <taxon>Magnoliopsida</taxon>
        <taxon>eudicotyledons</taxon>
        <taxon>Gunneridae</taxon>
        <taxon>Pentapetalae</taxon>
        <taxon>rosids</taxon>
        <taxon>malvids</taxon>
        <taxon>Sapindales</taxon>
        <taxon>Rutaceae</taxon>
        <taxon>Aurantioideae</taxon>
        <taxon>Citrus</taxon>
    </lineage>
</organism>